<name>A0A6C0JX61_9ZZZZ</name>
<dbReference type="SUPFAM" id="SSF55418">
    <property type="entry name" value="eIF4e-like"/>
    <property type="match status" value="1"/>
</dbReference>
<dbReference type="GO" id="GO:0000340">
    <property type="term" value="F:RNA 7-methylguanosine cap binding"/>
    <property type="evidence" value="ECO:0007669"/>
    <property type="project" value="TreeGrafter"/>
</dbReference>
<organism evidence="4">
    <name type="scientific">viral metagenome</name>
    <dbReference type="NCBI Taxonomy" id="1070528"/>
    <lineage>
        <taxon>unclassified sequences</taxon>
        <taxon>metagenomes</taxon>
        <taxon>organismal metagenomes</taxon>
    </lineage>
</organism>
<keyword evidence="3" id="KW-0648">Protein biosynthesis</keyword>
<reference evidence="4" key="1">
    <citation type="journal article" date="2020" name="Nature">
        <title>Giant virus diversity and host interactions through global metagenomics.</title>
        <authorList>
            <person name="Schulz F."/>
            <person name="Roux S."/>
            <person name="Paez-Espino D."/>
            <person name="Jungbluth S."/>
            <person name="Walsh D.A."/>
            <person name="Denef V.J."/>
            <person name="McMahon K.D."/>
            <person name="Konstantinidis K.T."/>
            <person name="Eloe-Fadrosh E.A."/>
            <person name="Kyrpides N.C."/>
            <person name="Woyke T."/>
        </authorList>
    </citation>
    <scope>NUCLEOTIDE SEQUENCE</scope>
    <source>
        <strain evidence="4">GVMAG-S-1074260-58</strain>
    </source>
</reference>
<dbReference type="AlphaFoldDB" id="A0A6C0JX61"/>
<dbReference type="Pfam" id="PF01652">
    <property type="entry name" value="IF4E"/>
    <property type="match status" value="1"/>
</dbReference>
<evidence type="ECO:0000313" key="4">
    <source>
        <dbReference type="EMBL" id="QHU09300.1"/>
    </source>
</evidence>
<sequence length="161" mass="18646">MEITHTLHDTWVLWTHLPHEQDWRKESYKEIMSFHTVEEAIGLLDAIPPDMLINCMIFIMRQGITPLWEDSKNINGGCFSYKIDNRSIPTVWKDLMYSLIGETLSNNESVQESITGITVSPKKRFCIVKIWLSTCNYQTPSMIHDIFPNMTAQGGIFKRHG</sequence>
<dbReference type="EMBL" id="MN740707">
    <property type="protein sequence ID" value="QHU09300.1"/>
    <property type="molecule type" value="Genomic_DNA"/>
</dbReference>
<dbReference type="Gene3D" id="3.30.760.10">
    <property type="entry name" value="RNA Cap, Translation Initiation Factor Eif4e"/>
    <property type="match status" value="1"/>
</dbReference>
<evidence type="ECO:0008006" key="5">
    <source>
        <dbReference type="Google" id="ProtNLM"/>
    </source>
</evidence>
<evidence type="ECO:0000256" key="3">
    <source>
        <dbReference type="ARBA" id="ARBA00022917"/>
    </source>
</evidence>
<dbReference type="PANTHER" id="PTHR11960">
    <property type="entry name" value="EUKARYOTIC TRANSLATION INITIATION FACTOR 4E RELATED"/>
    <property type="match status" value="1"/>
</dbReference>
<keyword evidence="1" id="KW-0396">Initiation factor</keyword>
<evidence type="ECO:0000256" key="1">
    <source>
        <dbReference type="ARBA" id="ARBA00022540"/>
    </source>
</evidence>
<dbReference type="InterPro" id="IPR001040">
    <property type="entry name" value="TIF_eIF_4E"/>
</dbReference>
<evidence type="ECO:0000256" key="2">
    <source>
        <dbReference type="ARBA" id="ARBA00022884"/>
    </source>
</evidence>
<proteinExistence type="predicted"/>
<accession>A0A6C0JX61</accession>
<protein>
    <recommendedName>
        <fullName evidence="5">Eukaryotic initiation factor 4E</fullName>
    </recommendedName>
</protein>
<dbReference type="PANTHER" id="PTHR11960:SF8">
    <property type="entry name" value="EUKARYOTIC TRANSLATION INITIATION FACTOR 4E1-RELATED"/>
    <property type="match status" value="1"/>
</dbReference>
<dbReference type="InterPro" id="IPR023398">
    <property type="entry name" value="TIF_eIF4e-like"/>
</dbReference>
<keyword evidence="2" id="KW-0694">RNA-binding</keyword>
<dbReference type="GO" id="GO:0016281">
    <property type="term" value="C:eukaryotic translation initiation factor 4F complex"/>
    <property type="evidence" value="ECO:0007669"/>
    <property type="project" value="TreeGrafter"/>
</dbReference>
<dbReference type="GO" id="GO:0003743">
    <property type="term" value="F:translation initiation factor activity"/>
    <property type="evidence" value="ECO:0007669"/>
    <property type="project" value="UniProtKB-KW"/>
</dbReference>